<dbReference type="PANTHER" id="PTHR42941">
    <property type="entry name" value="SLL1037 PROTEIN"/>
    <property type="match status" value="1"/>
</dbReference>
<keyword evidence="1" id="KW-0732">Signal</keyword>
<feature type="signal peptide" evidence="1">
    <location>
        <begin position="1"/>
        <end position="24"/>
    </location>
</feature>
<dbReference type="InterPro" id="IPR011852">
    <property type="entry name" value="TRAP_TAXI"/>
</dbReference>
<dbReference type="NCBIfam" id="TIGR02122">
    <property type="entry name" value="TRAP_TAXI"/>
    <property type="match status" value="1"/>
</dbReference>
<dbReference type="KEGG" id="moc:BB934_33635"/>
<evidence type="ECO:0000313" key="2">
    <source>
        <dbReference type="EMBL" id="ANY83134.1"/>
    </source>
</evidence>
<accession>A0A1B2ET31</accession>
<protein>
    <submittedName>
        <fullName evidence="2">TRAP ABC transporter substrate-binding protein</fullName>
    </submittedName>
</protein>
<dbReference type="Pfam" id="PF16868">
    <property type="entry name" value="NMT1_3"/>
    <property type="match status" value="1"/>
</dbReference>
<sequence>MLRFAAKIFAMFLVLVAVHQPASAVEPHWPPSLTIGTASPGGTYHSYGEGLARILTRALSLPVTARATEGPGQNILLLETGEIQIGFVTLGVALQGWNGSAPWTGGKQLRTMRALFPMYDTPFQFMVREESGIRSVGELNGKRVGIGPQGGTSGAYIPEFFKVLKVDASLAHGDWADVANQVQAGTLDALAVAAGVPFPSFIDLEREGKVRYVSLTQQQILDLRLAMPELGASVVGAGTYPSLRNNYGTVGLYNFAVAHRDVPVDLVDAILEAVFANHDELVEVHSAAAETVPGNFTRNTFLPFHDGASRWYQNKGVLGVIRGD</sequence>
<proteinExistence type="predicted"/>
<name>A0A1B2ET31_9HYPH</name>
<dbReference type="SUPFAM" id="SSF53850">
    <property type="entry name" value="Periplasmic binding protein-like II"/>
    <property type="match status" value="1"/>
</dbReference>
<dbReference type="OrthoDB" id="9776669at2"/>
<feature type="chain" id="PRO_5008536182" evidence="1">
    <location>
        <begin position="25"/>
        <end position="324"/>
    </location>
</feature>
<keyword evidence="2" id="KW-0614">Plasmid</keyword>
<dbReference type="RefSeq" id="WP_099514193.1">
    <property type="nucleotide sequence ID" value="NZ_CP016617.1"/>
</dbReference>
<dbReference type="EMBL" id="CP016617">
    <property type="protein sequence ID" value="ANY83134.1"/>
    <property type="molecule type" value="Genomic_DNA"/>
</dbReference>
<organism evidence="2">
    <name type="scientific">Microvirga ossetica</name>
    <dbReference type="NCBI Taxonomy" id="1882682"/>
    <lineage>
        <taxon>Bacteria</taxon>
        <taxon>Pseudomonadati</taxon>
        <taxon>Pseudomonadota</taxon>
        <taxon>Alphaproteobacteria</taxon>
        <taxon>Hyphomicrobiales</taxon>
        <taxon>Methylobacteriaceae</taxon>
        <taxon>Microvirga</taxon>
    </lineage>
</organism>
<dbReference type="Gene3D" id="3.40.190.10">
    <property type="entry name" value="Periplasmic binding protein-like II"/>
    <property type="match status" value="2"/>
</dbReference>
<dbReference type="PANTHER" id="PTHR42941:SF1">
    <property type="entry name" value="SLL1037 PROTEIN"/>
    <property type="match status" value="1"/>
</dbReference>
<dbReference type="AlphaFoldDB" id="A0A1B2ET31"/>
<gene>
    <name evidence="2" type="ORF">BB934_33635</name>
</gene>
<evidence type="ECO:0000256" key="1">
    <source>
        <dbReference type="SAM" id="SignalP"/>
    </source>
</evidence>
<reference evidence="2" key="1">
    <citation type="submission" date="2016-07" db="EMBL/GenBank/DDBJ databases">
        <title>Microvirga ossetica sp. nov. a new species of rhizobia isolated from root nodules of the legume species Vicia alpestris Steven originated from North Ossetia region in the Caucasus.</title>
        <authorList>
            <person name="Safronova V.I."/>
            <person name="Kuznetsova I.G."/>
            <person name="Sazanova A.L."/>
            <person name="Belimov A."/>
            <person name="Andronov E."/>
            <person name="Osledkin Y.S."/>
            <person name="Onishchuk O.P."/>
            <person name="Kurchak O.N."/>
            <person name="Shaposhnikov A.I."/>
            <person name="Willems A."/>
            <person name="Tikhonovich I.A."/>
        </authorList>
    </citation>
    <scope>NUCLEOTIDE SEQUENCE [LARGE SCALE GENOMIC DNA]</scope>
    <source>
        <strain evidence="2">V5/3M</strain>
        <plasmid evidence="2">unnamed1</plasmid>
    </source>
</reference>
<geneLocation type="plasmid" evidence="2">
    <name>unnamed1</name>
</geneLocation>